<evidence type="ECO:0000313" key="2">
    <source>
        <dbReference type="EMBL" id="RDX94955.1"/>
    </source>
</evidence>
<gene>
    <name evidence="2" type="ORF">CR513_22600</name>
</gene>
<feature type="region of interest" description="Disordered" evidence="1">
    <location>
        <begin position="186"/>
        <end position="208"/>
    </location>
</feature>
<sequence>MSAQTEQRQREAEERHRLAEERHMEALRTTEEREEEICRQLTTMKAIMEKPGAAATSPTEGTQVFWAQLFSEEIDGTTIPPNFHEVDPRPHTHLQAFQTQMYISGGNDPLSCKLFPGTLRGVAMHWLATLPPRSIRSFNDLATSIASQFATNKTKAGQFNNSLALRRPLSMEEIRTNIEKHIEVEEDQADRLEKGEHKHPSKPKDYPLTFTPLREKRAQILHDIYHTSLLKYPKEVKGRMMRANRQEWCEFHKAYGHSTEECQTLQE</sequence>
<accession>A0A371GWM9</accession>
<proteinExistence type="predicted"/>
<keyword evidence="3" id="KW-1185">Reference proteome</keyword>
<comment type="caution">
    <text evidence="2">The sequence shown here is derived from an EMBL/GenBank/DDBJ whole genome shotgun (WGS) entry which is preliminary data.</text>
</comment>
<evidence type="ECO:0000313" key="3">
    <source>
        <dbReference type="Proteomes" id="UP000257109"/>
    </source>
</evidence>
<evidence type="ECO:0008006" key="4">
    <source>
        <dbReference type="Google" id="ProtNLM"/>
    </source>
</evidence>
<dbReference type="AlphaFoldDB" id="A0A371GWM9"/>
<feature type="non-terminal residue" evidence="2">
    <location>
        <position position="1"/>
    </location>
</feature>
<feature type="compositionally biased region" description="Basic and acidic residues" evidence="1">
    <location>
        <begin position="7"/>
        <end position="31"/>
    </location>
</feature>
<dbReference type="EMBL" id="QJKJ01004245">
    <property type="protein sequence ID" value="RDX94955.1"/>
    <property type="molecule type" value="Genomic_DNA"/>
</dbReference>
<reference evidence="2" key="1">
    <citation type="submission" date="2018-05" db="EMBL/GenBank/DDBJ databases">
        <title>Draft genome of Mucuna pruriens seed.</title>
        <authorList>
            <person name="Nnadi N.E."/>
            <person name="Vos R."/>
            <person name="Hasami M.H."/>
            <person name="Devisetty U.K."/>
            <person name="Aguiy J.C."/>
        </authorList>
    </citation>
    <scope>NUCLEOTIDE SEQUENCE [LARGE SCALE GENOMIC DNA]</scope>
    <source>
        <strain evidence="2">JCA_2017</strain>
    </source>
</reference>
<evidence type="ECO:0000256" key="1">
    <source>
        <dbReference type="SAM" id="MobiDB-lite"/>
    </source>
</evidence>
<feature type="compositionally biased region" description="Basic and acidic residues" evidence="1">
    <location>
        <begin position="186"/>
        <end position="205"/>
    </location>
</feature>
<dbReference type="PANTHER" id="PTHR33223">
    <property type="entry name" value="CCHC-TYPE DOMAIN-CONTAINING PROTEIN"/>
    <property type="match status" value="1"/>
</dbReference>
<dbReference type="Proteomes" id="UP000257109">
    <property type="component" value="Unassembled WGS sequence"/>
</dbReference>
<protein>
    <recommendedName>
        <fullName evidence="4">Retrotransposon gag domain-containing protein</fullName>
    </recommendedName>
</protein>
<name>A0A371GWM9_MUCPR</name>
<feature type="region of interest" description="Disordered" evidence="1">
    <location>
        <begin position="1"/>
        <end position="34"/>
    </location>
</feature>
<dbReference type="PANTHER" id="PTHR33223:SF10">
    <property type="entry name" value="AMINOTRANSFERASE-LIKE PLANT MOBILE DOMAIN-CONTAINING PROTEIN"/>
    <property type="match status" value="1"/>
</dbReference>
<organism evidence="2 3">
    <name type="scientific">Mucuna pruriens</name>
    <name type="common">Velvet bean</name>
    <name type="synonym">Dolichos pruriens</name>
    <dbReference type="NCBI Taxonomy" id="157652"/>
    <lineage>
        <taxon>Eukaryota</taxon>
        <taxon>Viridiplantae</taxon>
        <taxon>Streptophyta</taxon>
        <taxon>Embryophyta</taxon>
        <taxon>Tracheophyta</taxon>
        <taxon>Spermatophyta</taxon>
        <taxon>Magnoliopsida</taxon>
        <taxon>eudicotyledons</taxon>
        <taxon>Gunneridae</taxon>
        <taxon>Pentapetalae</taxon>
        <taxon>rosids</taxon>
        <taxon>fabids</taxon>
        <taxon>Fabales</taxon>
        <taxon>Fabaceae</taxon>
        <taxon>Papilionoideae</taxon>
        <taxon>50 kb inversion clade</taxon>
        <taxon>NPAAA clade</taxon>
        <taxon>indigoferoid/millettioid clade</taxon>
        <taxon>Phaseoleae</taxon>
        <taxon>Mucuna</taxon>
    </lineage>
</organism>